<accession>A0A432H9J4</accession>
<sequence>MRVDAVLRLLQSEGKGRMLSRPVVVTLNNVEAEMNSGSVLHIKISTEKTSRLQELKTGITLRVTPRLIEDSDNHSNDRIWLKIYAETSNPIEGSSIDGIPPINTQRAQTQVFVKDGQPFLLGGLIKNRTGESQSGVPFFKDLPFLGTFFRTSGSNNSFDHVMVFVTPTRVFADEIQELPEFSELEQIKKTLEIKP</sequence>
<reference evidence="3 4" key="1">
    <citation type="submission" date="2018-06" db="EMBL/GenBank/DDBJ databases">
        <title>Combined omics and stable isotope probing to characterize newly discovered Mariana Back-Arc vent microbial communities.</title>
        <authorList>
            <person name="Trembath-Reichert E."/>
            <person name="Huber J.A."/>
        </authorList>
    </citation>
    <scope>NUCLEOTIDE SEQUENCE [LARGE SCALE GENOMIC DNA]</scope>
    <source>
        <strain evidence="3">MAG 151</strain>
    </source>
</reference>
<dbReference type="InterPro" id="IPR004846">
    <property type="entry name" value="T2SS/T3SS_dom"/>
</dbReference>
<evidence type="ECO:0000256" key="1">
    <source>
        <dbReference type="RuleBase" id="RU004003"/>
    </source>
</evidence>
<comment type="caution">
    <text evidence="3">The sequence shown here is derived from an EMBL/GenBank/DDBJ whole genome shotgun (WGS) entry which is preliminary data.</text>
</comment>
<evidence type="ECO:0000313" key="3">
    <source>
        <dbReference type="EMBL" id="RTZ92564.1"/>
    </source>
</evidence>
<dbReference type="Proteomes" id="UP000288322">
    <property type="component" value="Unassembled WGS sequence"/>
</dbReference>
<dbReference type="InterPro" id="IPR001775">
    <property type="entry name" value="GspD/PilQ"/>
</dbReference>
<protein>
    <recommendedName>
        <fullName evidence="2">Type II/III secretion system secretin-like domain-containing protein</fullName>
    </recommendedName>
</protein>
<dbReference type="PRINTS" id="PR00811">
    <property type="entry name" value="BCTERIALGSPD"/>
</dbReference>
<evidence type="ECO:0000313" key="4">
    <source>
        <dbReference type="Proteomes" id="UP000288322"/>
    </source>
</evidence>
<dbReference type="EMBL" id="QNZH01000032">
    <property type="protein sequence ID" value="RTZ92564.1"/>
    <property type="molecule type" value="Genomic_DNA"/>
</dbReference>
<organism evidence="3 4">
    <name type="scientific">SAR324 cluster bacterium</name>
    <dbReference type="NCBI Taxonomy" id="2024889"/>
    <lineage>
        <taxon>Bacteria</taxon>
        <taxon>Deltaproteobacteria</taxon>
        <taxon>SAR324 cluster</taxon>
    </lineage>
</organism>
<gene>
    <name evidence="3" type="ORF">DSY93_01365</name>
</gene>
<dbReference type="GO" id="GO:0015627">
    <property type="term" value="C:type II protein secretion system complex"/>
    <property type="evidence" value="ECO:0007669"/>
    <property type="project" value="TreeGrafter"/>
</dbReference>
<dbReference type="InterPro" id="IPR050810">
    <property type="entry name" value="Bact_Secretion_Sys_Channel"/>
</dbReference>
<name>A0A432H9J4_9DELT</name>
<dbReference type="GO" id="GO:0009306">
    <property type="term" value="P:protein secretion"/>
    <property type="evidence" value="ECO:0007669"/>
    <property type="project" value="InterPro"/>
</dbReference>
<dbReference type="PANTHER" id="PTHR30332:SF5">
    <property type="entry name" value="SPI-1 TYPE 3 SECRETION SYSTEM SECRETIN"/>
    <property type="match status" value="1"/>
</dbReference>
<feature type="domain" description="Type II/III secretion system secretin-like" evidence="2">
    <location>
        <begin position="9"/>
        <end position="168"/>
    </location>
</feature>
<dbReference type="PANTHER" id="PTHR30332">
    <property type="entry name" value="PROBABLE GENERAL SECRETION PATHWAY PROTEIN D"/>
    <property type="match status" value="1"/>
</dbReference>
<proteinExistence type="inferred from homology"/>
<evidence type="ECO:0000259" key="2">
    <source>
        <dbReference type="Pfam" id="PF00263"/>
    </source>
</evidence>
<comment type="similarity">
    <text evidence="1">Belongs to the bacterial secretin family.</text>
</comment>
<dbReference type="AlphaFoldDB" id="A0A432H9J4"/>
<dbReference type="Pfam" id="PF00263">
    <property type="entry name" value="Secretin"/>
    <property type="match status" value="1"/>
</dbReference>